<dbReference type="EMBL" id="OX597817">
    <property type="protein sequence ID" value="CAI9720885.1"/>
    <property type="molecule type" value="Genomic_DNA"/>
</dbReference>
<comment type="similarity">
    <text evidence="3">Belongs to the STXBP/unc-18/SEC1 family.</text>
</comment>
<dbReference type="SUPFAM" id="SSF56815">
    <property type="entry name" value="Sec1/munc18-like (SM) proteins"/>
    <property type="match status" value="1"/>
</dbReference>
<name>A0AA36ARA6_OCTVU</name>
<keyword evidence="5" id="KW-0472">Membrane</keyword>
<dbReference type="InterPro" id="IPR036045">
    <property type="entry name" value="Sec1-like_sf"/>
</dbReference>
<keyword evidence="4" id="KW-0963">Cytoplasm</keyword>
<comment type="subcellular location">
    <subcellularLocation>
        <location evidence="2">Cytoplasm</location>
    </subcellularLocation>
    <subcellularLocation>
        <location evidence="1">Membrane</location>
        <topology evidence="1">Peripheral membrane protein</topology>
    </subcellularLocation>
</comment>
<sequence length="754" mass="86048">MSASLREKQTVALKRMLAFNNQPTKQVSAEPQWKVLVYDRFGQDIISPLLNVKELRDLGVTLHMLLHSDRDPIPDVPAIYFVMPTDDNIQRICRDFENQMYDSYFLNFISCVSRQKLEDIANTAIQHNCVSLISKIYDQNLNFISLEDDLFTLRHQDRESISYYAINRGDVKDTEMNAIMDTITDSLFSVFVTLGVAPIIRSPRGNAAEMVAEKLDKKLRDNIRDARNSLFTTDNIQTGQFSFQRPLLVILDRSLDLVSLLHHTWTYQALSHDVLDLKLNKVEIEECTEVMSPSGTSRPKKKKKSYAFSFSDKFWQTHKGSPFPTVAEAIQEELDSYRAEEDEVKKLKAAMGLEREDDSAISMLSDNTAKLTSAVSSLPELLEKKRLIDMHTNIATALLEQIKARKLDVYFETEEKMMSKSVLDKSLMDIISDPEAGNPEDKIRLFIISMICGPPMTDAELDQYCMAFKASNLDITPIQYIRRWKAYTKISVGPAQYGGGGTKTIGMFSKLMNQGSQFVMEGVKNLVVKKHNLPVTRIVDALMELKSLPEIEDFRYFDPKLLRGDGSAVARNKSPFQEAYVFIVGGGNYIEYQNLQDYVKSKSSSIPKRIVYGCSDIVNASQMIKQVSNSQYLFHPLHVHFSMLAWVRWNLLKQIFLEFDAFPIANPHLFPYNITFSHNQTCFQGRFETNSTTCVAVDTHNYDVISTQGDTLAFTHPHSTQVSCYCNLQAYIHVVFFSLRSTVIRQTYSQRCCN</sequence>
<dbReference type="GO" id="GO:0005737">
    <property type="term" value="C:cytoplasm"/>
    <property type="evidence" value="ECO:0007669"/>
    <property type="project" value="UniProtKB-SubCell"/>
</dbReference>
<dbReference type="GO" id="GO:0016192">
    <property type="term" value="P:vesicle-mediated transport"/>
    <property type="evidence" value="ECO:0007669"/>
    <property type="project" value="InterPro"/>
</dbReference>
<dbReference type="Gene3D" id="3.40.50.2060">
    <property type="match status" value="1"/>
</dbReference>
<dbReference type="InterPro" id="IPR027482">
    <property type="entry name" value="Sec1-like_dom2"/>
</dbReference>
<evidence type="ECO:0000256" key="2">
    <source>
        <dbReference type="ARBA" id="ARBA00004496"/>
    </source>
</evidence>
<proteinExistence type="inferred from homology"/>
<dbReference type="InterPro" id="IPR043154">
    <property type="entry name" value="Sec-1-like_dom1"/>
</dbReference>
<dbReference type="Gene3D" id="3.90.830.10">
    <property type="entry name" value="Syntaxin Binding Protein 1, Chain A, domain 2"/>
    <property type="match status" value="1"/>
</dbReference>
<evidence type="ECO:0000256" key="4">
    <source>
        <dbReference type="ARBA" id="ARBA00022490"/>
    </source>
</evidence>
<dbReference type="GO" id="GO:0016020">
    <property type="term" value="C:membrane"/>
    <property type="evidence" value="ECO:0007669"/>
    <property type="project" value="UniProtKB-SubCell"/>
</dbReference>
<dbReference type="Pfam" id="PF00995">
    <property type="entry name" value="Sec1"/>
    <property type="match status" value="1"/>
</dbReference>
<keyword evidence="7" id="KW-1185">Reference proteome</keyword>
<dbReference type="Gene3D" id="1.25.40.60">
    <property type="match status" value="1"/>
</dbReference>
<evidence type="ECO:0000313" key="7">
    <source>
        <dbReference type="Proteomes" id="UP001162480"/>
    </source>
</evidence>
<dbReference type="PANTHER" id="PTHR11679">
    <property type="entry name" value="VESICLE PROTEIN SORTING-ASSOCIATED"/>
    <property type="match status" value="1"/>
</dbReference>
<evidence type="ECO:0000313" key="6">
    <source>
        <dbReference type="EMBL" id="CAI9720885.1"/>
    </source>
</evidence>
<organism evidence="6 7">
    <name type="scientific">Octopus vulgaris</name>
    <name type="common">Common octopus</name>
    <dbReference type="NCBI Taxonomy" id="6645"/>
    <lineage>
        <taxon>Eukaryota</taxon>
        <taxon>Metazoa</taxon>
        <taxon>Spiralia</taxon>
        <taxon>Lophotrochozoa</taxon>
        <taxon>Mollusca</taxon>
        <taxon>Cephalopoda</taxon>
        <taxon>Coleoidea</taxon>
        <taxon>Octopodiformes</taxon>
        <taxon>Octopoda</taxon>
        <taxon>Incirrata</taxon>
        <taxon>Octopodidae</taxon>
        <taxon>Octopus</taxon>
    </lineage>
</organism>
<reference evidence="6" key="1">
    <citation type="submission" date="2023-08" db="EMBL/GenBank/DDBJ databases">
        <authorList>
            <person name="Alioto T."/>
            <person name="Alioto T."/>
            <person name="Gomez Garrido J."/>
        </authorList>
    </citation>
    <scope>NUCLEOTIDE SEQUENCE</scope>
</reference>
<protein>
    <submittedName>
        <fullName evidence="6">Family domain-containing 1-like</fullName>
    </submittedName>
</protein>
<dbReference type="Proteomes" id="UP001162480">
    <property type="component" value="Chromosome 4"/>
</dbReference>
<evidence type="ECO:0000256" key="5">
    <source>
        <dbReference type="ARBA" id="ARBA00023136"/>
    </source>
</evidence>
<gene>
    <name evidence="6" type="ORF">OCTVUL_1B012934</name>
</gene>
<dbReference type="AlphaFoldDB" id="A0AA36ARA6"/>
<evidence type="ECO:0000256" key="3">
    <source>
        <dbReference type="ARBA" id="ARBA00009884"/>
    </source>
</evidence>
<dbReference type="InterPro" id="IPR043127">
    <property type="entry name" value="Sec-1-like_dom3a"/>
</dbReference>
<dbReference type="FunFam" id="1.25.40.60:FF:000002">
    <property type="entry name" value="Sec1 family domain containing 1"/>
    <property type="match status" value="1"/>
</dbReference>
<dbReference type="PIRSF" id="PIRSF005715">
    <property type="entry name" value="VPS45_Sec1"/>
    <property type="match status" value="1"/>
</dbReference>
<dbReference type="InterPro" id="IPR001619">
    <property type="entry name" value="Sec1-like"/>
</dbReference>
<evidence type="ECO:0000256" key="1">
    <source>
        <dbReference type="ARBA" id="ARBA00004170"/>
    </source>
</evidence>
<dbReference type="FunFam" id="3.40.50.2060:FF:000002">
    <property type="entry name" value="sec1 family domain-containing protein 1"/>
    <property type="match status" value="1"/>
</dbReference>
<dbReference type="Gene3D" id="3.40.50.1910">
    <property type="match status" value="1"/>
</dbReference>
<accession>A0AA36ARA6</accession>